<dbReference type="RefSeq" id="WP_068243250.1">
    <property type="nucleotide sequence ID" value="NZ_LPUY01000064.1"/>
</dbReference>
<feature type="modified residue" description="4-aspartylphosphate" evidence="1">
    <location>
        <position position="72"/>
    </location>
</feature>
<comment type="caution">
    <text evidence="3">The sequence shown here is derived from an EMBL/GenBank/DDBJ whole genome shotgun (WGS) entry which is preliminary data.</text>
</comment>
<dbReference type="CDD" id="cd17557">
    <property type="entry name" value="REC_Rcp-like"/>
    <property type="match status" value="1"/>
</dbReference>
<keyword evidence="1" id="KW-0597">Phosphoprotein</keyword>
<protein>
    <submittedName>
        <fullName evidence="3">Response regulator rcp1</fullName>
    </submittedName>
</protein>
<organism evidence="3 4">
    <name type="scientific">Tritonibacter horizontis</name>
    <dbReference type="NCBI Taxonomy" id="1768241"/>
    <lineage>
        <taxon>Bacteria</taxon>
        <taxon>Pseudomonadati</taxon>
        <taxon>Pseudomonadota</taxon>
        <taxon>Alphaproteobacteria</taxon>
        <taxon>Rhodobacterales</taxon>
        <taxon>Paracoccaceae</taxon>
        <taxon>Tritonibacter</taxon>
    </lineage>
</organism>
<name>A0A132BYT4_9RHOB</name>
<dbReference type="PANTHER" id="PTHR44520:SF1">
    <property type="entry name" value="TWO-COMPONENT SYSTEM REGULATORY PROTEIN"/>
    <property type="match status" value="1"/>
</dbReference>
<dbReference type="SMART" id="SM00448">
    <property type="entry name" value="REC"/>
    <property type="match status" value="1"/>
</dbReference>
<dbReference type="InterPro" id="IPR052893">
    <property type="entry name" value="TCS_response_regulator"/>
</dbReference>
<feature type="domain" description="Response regulatory" evidence="2">
    <location>
        <begin position="10"/>
        <end position="139"/>
    </location>
</feature>
<proteinExistence type="predicted"/>
<dbReference type="PROSITE" id="PS50110">
    <property type="entry name" value="RESPONSE_REGULATORY"/>
    <property type="match status" value="1"/>
</dbReference>
<gene>
    <name evidence="3" type="primary">rcp1_2</name>
    <name evidence="3" type="ORF">TRIHO_22160</name>
</gene>
<keyword evidence="4" id="KW-1185">Reference proteome</keyword>
<dbReference type="Proteomes" id="UP000068382">
    <property type="component" value="Unassembled WGS sequence"/>
</dbReference>
<dbReference type="GO" id="GO:0000160">
    <property type="term" value="P:phosphorelay signal transduction system"/>
    <property type="evidence" value="ECO:0007669"/>
    <property type="project" value="InterPro"/>
</dbReference>
<reference evidence="3 4" key="1">
    <citation type="submission" date="2015-12" db="EMBL/GenBank/DDBJ databases">
        <title>Genome sequence of the marine Rhodobacteraceae strain O3.65, Candidatus Tritonibacter horizontis.</title>
        <authorList>
            <person name="Poehlein A."/>
            <person name="Giebel H.A."/>
            <person name="Voget S."/>
            <person name="Brinkhoff T."/>
        </authorList>
    </citation>
    <scope>NUCLEOTIDE SEQUENCE [LARGE SCALE GENOMIC DNA]</scope>
    <source>
        <strain evidence="3 4">O3.65</strain>
    </source>
</reference>
<dbReference type="InterPro" id="IPR011006">
    <property type="entry name" value="CheY-like_superfamily"/>
</dbReference>
<dbReference type="PANTHER" id="PTHR44520">
    <property type="entry name" value="RESPONSE REGULATOR RCP1-RELATED"/>
    <property type="match status" value="1"/>
</dbReference>
<dbReference type="AlphaFoldDB" id="A0A132BYT4"/>
<dbReference type="EMBL" id="LPUY01000064">
    <property type="protein sequence ID" value="KUP92957.1"/>
    <property type="molecule type" value="Genomic_DNA"/>
</dbReference>
<dbReference type="InterPro" id="IPR001789">
    <property type="entry name" value="Sig_transdc_resp-reg_receiver"/>
</dbReference>
<dbReference type="Pfam" id="PF00072">
    <property type="entry name" value="Response_reg"/>
    <property type="match status" value="1"/>
</dbReference>
<sequence>MLSDYAAVQDILIIEDNEDDFEATERALSKNTTLANPIQRCRDGLEAWAYLRGEEPFSGLNLRALPGLILLDLNMPGLDGLKLLKRIKGQDDLKKIPVVVMTTSSEQEDVEGCYRAGANTYVQKPVSWTEFTEAMTRLQEYWFQFALLPKER</sequence>
<dbReference type="SUPFAM" id="SSF52172">
    <property type="entry name" value="CheY-like"/>
    <property type="match status" value="1"/>
</dbReference>
<evidence type="ECO:0000256" key="1">
    <source>
        <dbReference type="PROSITE-ProRule" id="PRU00169"/>
    </source>
</evidence>
<dbReference type="OrthoDB" id="7326651at2"/>
<dbReference type="Gene3D" id="3.40.50.2300">
    <property type="match status" value="1"/>
</dbReference>
<evidence type="ECO:0000259" key="2">
    <source>
        <dbReference type="PROSITE" id="PS50110"/>
    </source>
</evidence>
<evidence type="ECO:0000313" key="4">
    <source>
        <dbReference type="Proteomes" id="UP000068382"/>
    </source>
</evidence>
<evidence type="ECO:0000313" key="3">
    <source>
        <dbReference type="EMBL" id="KUP92957.1"/>
    </source>
</evidence>
<accession>A0A132BYT4</accession>